<gene>
    <name evidence="1" type="ORF">JYK00_01650</name>
</gene>
<sequence>MRKHLLFILILLVGSLGFSFTINSSLIEQPSDIIARDYFLKVSGTYYNDLYLEKEVIGIDGTVRIDFPLITIGIHAFTTFSSTTIDSPEFLDFEGAMALTFGPLYAAVAAPFVLGTDNIYLVGIPSIAFGIAGQKETYRSYNRVDISYIPHNFFTIINGEINMNPDFDPLNAALRINLYSERYQKFGIDVTFKDLKLFLEQQELLYSVKVIFGKTLSFYGVYSNFEIPYKAGAGLDLGILQGWAFVSLNEQFEPEQFELSVVLNF</sequence>
<dbReference type="RefSeq" id="WP_207566988.1">
    <property type="nucleotide sequence ID" value="NZ_CP071446.1"/>
</dbReference>
<evidence type="ECO:0000313" key="1">
    <source>
        <dbReference type="EMBL" id="QTA38269.1"/>
    </source>
</evidence>
<evidence type="ECO:0000313" key="2">
    <source>
        <dbReference type="Proteomes" id="UP000671862"/>
    </source>
</evidence>
<proteinExistence type="predicted"/>
<protein>
    <submittedName>
        <fullName evidence="1">Uncharacterized protein</fullName>
    </submittedName>
</protein>
<name>A0ABX7S6S2_9BACT</name>
<keyword evidence="2" id="KW-1185">Reference proteome</keyword>
<accession>A0ABX7S6S2</accession>
<reference evidence="1 2" key="1">
    <citation type="submission" date="2021-03" db="EMBL/GenBank/DDBJ databases">
        <title>Thermosipho ferrireducens sp.nov., an anaerobic thermophilic iron-reducing bacterium isolated from a deep-sea hydrothermal sulfide deposits.</title>
        <authorList>
            <person name="Zeng X."/>
            <person name="Chen Y."/>
            <person name="Shao Z."/>
        </authorList>
    </citation>
    <scope>NUCLEOTIDE SEQUENCE [LARGE SCALE GENOMIC DNA]</scope>
    <source>
        <strain evidence="1 2">JL129W03</strain>
    </source>
</reference>
<dbReference type="Proteomes" id="UP000671862">
    <property type="component" value="Chromosome"/>
</dbReference>
<dbReference type="EMBL" id="CP071446">
    <property type="protein sequence ID" value="QTA38269.1"/>
    <property type="molecule type" value="Genomic_DNA"/>
</dbReference>
<organism evidence="1 2">
    <name type="scientific">Thermosipho ferrireducens</name>
    <dbReference type="NCBI Taxonomy" id="2571116"/>
    <lineage>
        <taxon>Bacteria</taxon>
        <taxon>Thermotogati</taxon>
        <taxon>Thermotogota</taxon>
        <taxon>Thermotogae</taxon>
        <taxon>Thermotogales</taxon>
        <taxon>Fervidobacteriaceae</taxon>
        <taxon>Thermosipho</taxon>
    </lineage>
</organism>